<proteinExistence type="predicted"/>
<keyword evidence="2" id="KW-1185">Reference proteome</keyword>
<dbReference type="InterPro" id="IPR032675">
    <property type="entry name" value="LRR_dom_sf"/>
</dbReference>
<protein>
    <recommendedName>
        <fullName evidence="3">RNI-like protein</fullName>
    </recommendedName>
</protein>
<dbReference type="SUPFAM" id="SSF52047">
    <property type="entry name" value="RNI-like"/>
    <property type="match status" value="1"/>
</dbReference>
<dbReference type="OrthoDB" id="1098139at2759"/>
<name>A0A137P7J2_CONC2</name>
<accession>A0A137P7J2</accession>
<organism evidence="1 2">
    <name type="scientific">Conidiobolus coronatus (strain ATCC 28846 / CBS 209.66 / NRRL 28638)</name>
    <name type="common">Delacroixia coronata</name>
    <dbReference type="NCBI Taxonomy" id="796925"/>
    <lineage>
        <taxon>Eukaryota</taxon>
        <taxon>Fungi</taxon>
        <taxon>Fungi incertae sedis</taxon>
        <taxon>Zoopagomycota</taxon>
        <taxon>Entomophthoromycotina</taxon>
        <taxon>Entomophthoromycetes</taxon>
        <taxon>Entomophthorales</taxon>
        <taxon>Ancylistaceae</taxon>
        <taxon>Conidiobolus</taxon>
    </lineage>
</organism>
<gene>
    <name evidence="1" type="ORF">CONCODRAFT_17236</name>
</gene>
<reference evidence="1 2" key="1">
    <citation type="journal article" date="2015" name="Genome Biol. Evol.">
        <title>Phylogenomic analyses indicate that early fungi evolved digesting cell walls of algal ancestors of land plants.</title>
        <authorList>
            <person name="Chang Y."/>
            <person name="Wang S."/>
            <person name="Sekimoto S."/>
            <person name="Aerts A.L."/>
            <person name="Choi C."/>
            <person name="Clum A."/>
            <person name="LaButti K.M."/>
            <person name="Lindquist E.A."/>
            <person name="Yee Ngan C."/>
            <person name="Ohm R.A."/>
            <person name="Salamov A.A."/>
            <person name="Grigoriev I.V."/>
            <person name="Spatafora J.W."/>
            <person name="Berbee M.L."/>
        </authorList>
    </citation>
    <scope>NUCLEOTIDE SEQUENCE [LARGE SCALE GENOMIC DNA]</scope>
    <source>
        <strain evidence="1 2">NRRL 28638</strain>
    </source>
</reference>
<evidence type="ECO:0000313" key="1">
    <source>
        <dbReference type="EMBL" id="KXN70968.1"/>
    </source>
</evidence>
<dbReference type="AlphaFoldDB" id="A0A137P7J2"/>
<dbReference type="EMBL" id="KQ964488">
    <property type="protein sequence ID" value="KXN70968.1"/>
    <property type="molecule type" value="Genomic_DNA"/>
</dbReference>
<evidence type="ECO:0008006" key="3">
    <source>
        <dbReference type="Google" id="ProtNLM"/>
    </source>
</evidence>
<dbReference type="Gene3D" id="3.80.10.10">
    <property type="entry name" value="Ribonuclease Inhibitor"/>
    <property type="match status" value="1"/>
</dbReference>
<sequence>MDKIDNKIVYDLFCNKDLLNYLNINEKEELTSTYLDKFIIGFKDRNLSQEEVFTLTAEYLENIINRYSPYLSTLYCSGYDNNFAEIFAKEFTNLNSLVFDCITITKKNFISIINNLPHLNSLTLWNIMLAYSKNEEQLDRLKFSRKLRNLEWMYCYQFECDVEGPININYHRKSLPLNRFEFMDVLLDTITSLKSLTWHNIDEKGTELLSTLLANNKNLSKLSAPLQTLNAQTFKNISNNINLKRLLLLYAEDEIRLTKDQLINLPHIKSIEIQFSYGEFIDALAPLIQSCENLEELKYFAFPRCEVNLLNHITTLTKLKILSINTSRYFPRFLSSILPESNIEHLEIRSYYPITINFDIFINWKKLKCIKNTLLIEILEDLEYSSSSEDFKDWRMFKYSDSIQYWRK</sequence>
<evidence type="ECO:0000313" key="2">
    <source>
        <dbReference type="Proteomes" id="UP000070444"/>
    </source>
</evidence>
<dbReference type="Proteomes" id="UP000070444">
    <property type="component" value="Unassembled WGS sequence"/>
</dbReference>